<name>A0A1I4CC96_9RHOB</name>
<feature type="region of interest" description="Disordered" evidence="1">
    <location>
        <begin position="453"/>
        <end position="549"/>
    </location>
</feature>
<sequence length="741" mass="82949">MSLMDALEKAGQLSALSVPELRYLQAAADRVRERWPDVQVARTEKEREALAQKLRDRVERSDWEETRLSFVVAAASAVFDAERRERPDLARTRDFLYAEIDLSTSETFLSGLLRAYLDSYVPKGTHTTALATALGTAARRMSTTGRLLLEAIPELMDPVSGPERLAARMSKMSAPYTELLGLGVRNPHGGGFMDFAHRSLTSIVQPHLSERDLIDWYIRWLRPPGKDVGRNTGAELAIEALIYPWLEKTPEDKLRSYLVETLIELYGDPRIKSGGVWGGIDERYMAIVHRWLTREDMRFFTGVVDATQKDAMWPPRRDFWLKLYDEGKIDAAWAALSSQAFEYARQHLMRQDAKNAHTRVGYQQARQNTSLLIMKIGNKIMVDGCHSYRTHVFDIADPMAPKLFEEGYNCDQIMRASDRRASGASKSHSSIPSWSRWVRDMINADVPWSQQTRPYTKVFRPRTPTRRTTPSRHTSTPRHTDLQPSRREIGASTSGQDIFSSTGATRPSSATGLSNPTSRPAAPPARVAAAQRVQPETSQPVQTDSGDAASLKQVRFPSLTDRMIAYGPAAAAAVLAYLEAPEKGRTRPALSPKSREGLAWVRAVKGEPPLRLRNALEHLLLNLKTSGVDLDDLFVSFAAPPPISSQPTRSKTVPKKEVAESGGQKFPQLPDNAKGRLDLLRAHADALEDLGMWKRTFDQRKPLAVAVRKLREGSPDLRPKEVAELQMLYEELRRGGKGGQK</sequence>
<dbReference type="Pfam" id="PF15611">
    <property type="entry name" value="EH_Signature"/>
    <property type="match status" value="1"/>
</dbReference>
<accession>A0A1I4CC96</accession>
<gene>
    <name evidence="3" type="ORF">SAMN04488036_102147</name>
</gene>
<feature type="compositionally biased region" description="Basic and acidic residues" evidence="1">
    <location>
        <begin position="478"/>
        <end position="489"/>
    </location>
</feature>
<reference evidence="4" key="1">
    <citation type="submission" date="2016-10" db="EMBL/GenBank/DDBJ databases">
        <authorList>
            <person name="Varghese N."/>
            <person name="Submissions S."/>
        </authorList>
    </citation>
    <scope>NUCLEOTIDE SEQUENCE [LARGE SCALE GENOMIC DNA]</scope>
    <source>
        <strain evidence="4">DSM 28453</strain>
    </source>
</reference>
<dbReference type="EMBL" id="FOSZ01000002">
    <property type="protein sequence ID" value="SFK77899.1"/>
    <property type="molecule type" value="Genomic_DNA"/>
</dbReference>
<proteinExistence type="predicted"/>
<feature type="compositionally biased region" description="Polar residues" evidence="1">
    <location>
        <begin position="491"/>
        <end position="518"/>
    </location>
</feature>
<evidence type="ECO:0000313" key="3">
    <source>
        <dbReference type="EMBL" id="SFK77899.1"/>
    </source>
</evidence>
<dbReference type="Proteomes" id="UP000198851">
    <property type="component" value="Unassembled WGS sequence"/>
</dbReference>
<dbReference type="OrthoDB" id="3035290at2"/>
<organism evidence="3 4">
    <name type="scientific">Shimia haliotis</name>
    <dbReference type="NCBI Taxonomy" id="1280847"/>
    <lineage>
        <taxon>Bacteria</taxon>
        <taxon>Pseudomonadati</taxon>
        <taxon>Pseudomonadota</taxon>
        <taxon>Alphaproteobacteria</taxon>
        <taxon>Rhodobacterales</taxon>
        <taxon>Roseobacteraceae</taxon>
    </lineage>
</organism>
<feature type="compositionally biased region" description="Polar residues" evidence="1">
    <location>
        <begin position="536"/>
        <end position="545"/>
    </location>
</feature>
<evidence type="ECO:0000256" key="1">
    <source>
        <dbReference type="SAM" id="MobiDB-lite"/>
    </source>
</evidence>
<dbReference type="RefSeq" id="WP_025047585.1">
    <property type="nucleotide sequence ID" value="NZ_FOSZ01000002.1"/>
</dbReference>
<feature type="compositionally biased region" description="Low complexity" evidence="1">
    <location>
        <begin position="524"/>
        <end position="535"/>
    </location>
</feature>
<dbReference type="AlphaFoldDB" id="A0A1I4CC96"/>
<protein>
    <submittedName>
        <fullName evidence="3">EH_Signature domain-containing protein</fullName>
    </submittedName>
</protein>
<evidence type="ECO:0000259" key="2">
    <source>
        <dbReference type="Pfam" id="PF15611"/>
    </source>
</evidence>
<dbReference type="InterPro" id="IPR028943">
    <property type="entry name" value="ZorC_EH_Signature_dom"/>
</dbReference>
<feature type="domain" description="Zorya protein ZorC EH" evidence="2">
    <location>
        <begin position="36"/>
        <end position="441"/>
    </location>
</feature>
<dbReference type="STRING" id="1280847.SAMN04488036_102147"/>
<evidence type="ECO:0000313" key="4">
    <source>
        <dbReference type="Proteomes" id="UP000198851"/>
    </source>
</evidence>
<keyword evidence="4" id="KW-1185">Reference proteome</keyword>